<dbReference type="EC" id="6.1.1.12" evidence="8"/>
<dbReference type="Pfam" id="PF02938">
    <property type="entry name" value="GAD"/>
    <property type="match status" value="1"/>
</dbReference>
<keyword evidence="7 8" id="KW-0030">Aminoacyl-tRNA synthetase</keyword>
<keyword evidence="5 8" id="KW-0067">ATP-binding</keyword>
<dbReference type="InterPro" id="IPR029351">
    <property type="entry name" value="GAD_dom"/>
</dbReference>
<dbReference type="GO" id="GO:0004815">
    <property type="term" value="F:aspartate-tRNA ligase activity"/>
    <property type="evidence" value="ECO:0007669"/>
    <property type="project" value="UniProtKB-UniRule"/>
</dbReference>
<dbReference type="InterPro" id="IPR004364">
    <property type="entry name" value="Aa-tRNA-synt_II"/>
</dbReference>
<dbReference type="SUPFAM" id="SSF50249">
    <property type="entry name" value="Nucleic acid-binding proteins"/>
    <property type="match status" value="1"/>
</dbReference>
<evidence type="ECO:0000256" key="7">
    <source>
        <dbReference type="ARBA" id="ARBA00023146"/>
    </source>
</evidence>
<dbReference type="PANTHER" id="PTHR22594">
    <property type="entry name" value="ASPARTYL/LYSYL-TRNA SYNTHETASE"/>
    <property type="match status" value="1"/>
</dbReference>
<feature type="binding site" evidence="8">
    <location>
        <position position="441"/>
    </location>
    <ligand>
        <name>L-aspartate</name>
        <dbReference type="ChEBI" id="CHEBI:29991"/>
    </ligand>
</feature>
<comment type="caution">
    <text evidence="8">Lacks conserved residue(s) required for the propagation of feature annotation.</text>
</comment>
<evidence type="ECO:0000256" key="4">
    <source>
        <dbReference type="ARBA" id="ARBA00022741"/>
    </source>
</evidence>
<dbReference type="PROSITE" id="PS50862">
    <property type="entry name" value="AA_TRNA_LIGASE_II"/>
    <property type="match status" value="1"/>
</dbReference>
<comment type="catalytic activity">
    <reaction evidence="8">
        <text>tRNA(Asp) + L-aspartate + ATP = L-aspartyl-tRNA(Asp) + AMP + diphosphate</text>
        <dbReference type="Rhea" id="RHEA:19649"/>
        <dbReference type="Rhea" id="RHEA-COMP:9660"/>
        <dbReference type="Rhea" id="RHEA-COMP:9678"/>
        <dbReference type="ChEBI" id="CHEBI:29991"/>
        <dbReference type="ChEBI" id="CHEBI:30616"/>
        <dbReference type="ChEBI" id="CHEBI:33019"/>
        <dbReference type="ChEBI" id="CHEBI:78442"/>
        <dbReference type="ChEBI" id="CHEBI:78516"/>
        <dbReference type="ChEBI" id="CHEBI:456215"/>
        <dbReference type="EC" id="6.1.1.12"/>
    </reaction>
</comment>
<dbReference type="InterPro" id="IPR004365">
    <property type="entry name" value="NA-bd_OB_tRNA"/>
</dbReference>
<feature type="binding site" evidence="8">
    <location>
        <position position="482"/>
    </location>
    <ligand>
        <name>L-aspartate</name>
        <dbReference type="ChEBI" id="CHEBI:29991"/>
    </ligand>
</feature>
<dbReference type="HOGENOM" id="CLU_014330_3_2_6"/>
<evidence type="ECO:0000256" key="5">
    <source>
        <dbReference type="ARBA" id="ARBA00022840"/>
    </source>
</evidence>
<dbReference type="RefSeq" id="WP_041063257.1">
    <property type="nucleotide sequence ID" value="NZ_AP014521.1"/>
</dbReference>
<dbReference type="InterPro" id="IPR045864">
    <property type="entry name" value="aa-tRNA-synth_II/BPL/LPL"/>
</dbReference>
<reference evidence="10 11" key="2">
    <citation type="journal article" date="2014" name="Curr. Biol.">
        <title>Symbiont-Supplemented Maternal Investment Underpinning Host's Ecological Adaptation.</title>
        <authorList>
            <person name="Kaiwa N."/>
            <person name="Hosokawa T."/>
            <person name="Nikoh N."/>
            <person name="Tanahashi M."/>
            <person name="Moriyama M."/>
            <person name="Meng X.Y."/>
            <person name="Maeda T."/>
            <person name="Yamaguchi K."/>
            <person name="Shigenobu S."/>
            <person name="Ito M."/>
            <person name="Fukatsu T."/>
        </authorList>
    </citation>
    <scope>NUCLEOTIDE SEQUENCE [LARGE SCALE GENOMIC DNA]</scope>
    <source>
        <strain evidence="10 11">UwTKB</strain>
    </source>
</reference>
<dbReference type="AlphaFoldDB" id="A0A090AJS8"/>
<keyword evidence="4 8" id="KW-0547">Nucleotide-binding</keyword>
<dbReference type="InterPro" id="IPR002312">
    <property type="entry name" value="Asp/Asn-tRNA-synth_IIb"/>
</dbReference>
<keyword evidence="3 8" id="KW-0436">Ligase</keyword>
<dbReference type="PRINTS" id="PR01042">
    <property type="entry name" value="TRNASYNTHASP"/>
</dbReference>
<sequence length="578" mass="68176">MRTEYCGKINLFYLQKEVTLYGWVNNHRNLGKMIFIDLRDREGILQIVFDMHNKKIFKLASILRKEFCVKVQGIVQKRDNKNKNSKMFTGEIEVLATYLKVINTSETLPLDNNHNNTEEMRLKYRYLDLRRPEMIDRLKKRAKIIRYVRDYMEKNNFFEIETPFLTKMTPEGARDYIIPSRIQKNKFFSLPQSPQIFKQLLMISGLDRYYQIVKCFRDEDLRSNRQPEFTQIDFEMSFVKTSEVRKIAEDIVRKLWSKIKNFDLGTFPILTYRESMLRYGCDNPDLRNPIEIIDLNLNFLELLKLKKDNQRLAAICVPKGKKISRKKLDNYEKIILESKSKNFGWIRKTSNLWKWFSKEKKIKVFSNYDILEKIITILNANDDDLIFLCIDNTEIVSDVLGTIRKKAGNELKISCGEWKPLWVINFPMFNFDENNKIYSVHHPFTAPYNKDIKEIKEKHKYIISDSYDMIINGNEVGGGSKRIHCQKIQKLVFDILNIKQEEQKEKFGFFLDALNFGTPPHAGFAFGLDRLIMLLTDTDNIRDVIAFPKTTSTSCLMTGAPSFIDNDFIKELSIQLLK</sequence>
<feature type="region of interest" description="Aspartate" evidence="8">
    <location>
        <begin position="195"/>
        <end position="198"/>
    </location>
</feature>
<name>A0A090AJS8_9ENTR</name>
<evidence type="ECO:0000256" key="8">
    <source>
        <dbReference type="HAMAP-Rule" id="MF_00044"/>
    </source>
</evidence>
<dbReference type="PANTHER" id="PTHR22594:SF5">
    <property type="entry name" value="ASPARTATE--TRNA LIGASE, MITOCHONDRIAL"/>
    <property type="match status" value="1"/>
</dbReference>
<dbReference type="Proteomes" id="UP000031627">
    <property type="component" value="Chromosome"/>
</dbReference>
<keyword evidence="6 8" id="KW-0648">Protein biosynthesis</keyword>
<dbReference type="InterPro" id="IPR006195">
    <property type="entry name" value="aa-tRNA-synth_II"/>
</dbReference>
<dbReference type="GO" id="GO:0006422">
    <property type="term" value="P:aspartyl-tRNA aminoacylation"/>
    <property type="evidence" value="ECO:0007669"/>
    <property type="project" value="UniProtKB-UniRule"/>
</dbReference>
<feature type="binding site" evidence="8">
    <location>
        <position position="171"/>
    </location>
    <ligand>
        <name>L-aspartate</name>
        <dbReference type="ChEBI" id="CHEBI:29991"/>
    </ligand>
</feature>
<dbReference type="InterPro" id="IPR047090">
    <property type="entry name" value="AspRS_core"/>
</dbReference>
<dbReference type="OrthoDB" id="9802326at2"/>
<dbReference type="CDD" id="cd00777">
    <property type="entry name" value="AspRS_core"/>
    <property type="match status" value="1"/>
</dbReference>
<dbReference type="InterPro" id="IPR047089">
    <property type="entry name" value="Asp-tRNA-ligase_1_N"/>
</dbReference>
<organism evidence="10 11">
    <name type="scientific">Candidatus Tachikawaea gelatinosa</name>
    <dbReference type="NCBI Taxonomy" id="1410383"/>
    <lineage>
        <taxon>Bacteria</taxon>
        <taxon>Pseudomonadati</taxon>
        <taxon>Pseudomonadota</taxon>
        <taxon>Gammaproteobacteria</taxon>
        <taxon>Enterobacterales</taxon>
        <taxon>Enterobacteriaceae</taxon>
        <taxon>Candidatus Tachikawaea</taxon>
    </lineage>
</organism>
<feature type="binding site" evidence="8">
    <location>
        <position position="217"/>
    </location>
    <ligand>
        <name>L-aspartate</name>
        <dbReference type="ChEBI" id="CHEBI:29991"/>
    </ligand>
</feature>
<dbReference type="NCBIfam" id="TIGR00459">
    <property type="entry name" value="aspS_bact"/>
    <property type="match status" value="1"/>
</dbReference>
<proteinExistence type="inferred from homology"/>
<accession>A0A090AJS8</accession>
<dbReference type="CDD" id="cd04317">
    <property type="entry name" value="EcAspRS_like_N"/>
    <property type="match status" value="1"/>
</dbReference>
<evidence type="ECO:0000256" key="6">
    <source>
        <dbReference type="ARBA" id="ARBA00022917"/>
    </source>
</evidence>
<keyword evidence="2 8" id="KW-0963">Cytoplasm</keyword>
<evidence type="ECO:0000313" key="10">
    <source>
        <dbReference type="EMBL" id="BAP58713.1"/>
    </source>
</evidence>
<evidence type="ECO:0000256" key="2">
    <source>
        <dbReference type="ARBA" id="ARBA00022490"/>
    </source>
</evidence>
<dbReference type="HAMAP" id="MF_00044">
    <property type="entry name" value="Asp_tRNA_synth_type1"/>
    <property type="match status" value="1"/>
</dbReference>
<comment type="function">
    <text evidence="8">Catalyzes the attachment of L-aspartate to tRNA(Asp) in a two-step reaction: L-aspartate is first activated by ATP to form Asp-AMP and then transferred to the acceptor end of tRNA(Asp).</text>
</comment>
<dbReference type="Gene3D" id="3.30.1360.30">
    <property type="entry name" value="GAD-like domain"/>
    <property type="match status" value="1"/>
</dbReference>
<dbReference type="KEGG" id="sbw:TGUWTKB_4870"/>
<dbReference type="Pfam" id="PF00152">
    <property type="entry name" value="tRNA-synt_2"/>
    <property type="match status" value="1"/>
</dbReference>
<dbReference type="GO" id="GO:0005524">
    <property type="term" value="F:ATP binding"/>
    <property type="evidence" value="ECO:0007669"/>
    <property type="project" value="UniProtKB-UniRule"/>
</dbReference>
<dbReference type="NCBIfam" id="NF001750">
    <property type="entry name" value="PRK00476.1"/>
    <property type="match status" value="1"/>
</dbReference>
<dbReference type="Pfam" id="PF01336">
    <property type="entry name" value="tRNA_anti-codon"/>
    <property type="match status" value="1"/>
</dbReference>
<dbReference type="InterPro" id="IPR004524">
    <property type="entry name" value="Asp-tRNA-ligase_1"/>
</dbReference>
<dbReference type="InterPro" id="IPR012340">
    <property type="entry name" value="NA-bd_OB-fold"/>
</dbReference>
<gene>
    <name evidence="8 10" type="primary">aspS</name>
    <name evidence="10" type="ORF">TGUWTKB_4870</name>
</gene>
<feature type="domain" description="Aminoacyl-transfer RNA synthetases class-II family profile" evidence="9">
    <location>
        <begin position="141"/>
        <end position="548"/>
    </location>
</feature>
<dbReference type="InterPro" id="IPR004115">
    <property type="entry name" value="GAD-like_sf"/>
</dbReference>
<dbReference type="Gene3D" id="2.40.50.140">
    <property type="entry name" value="Nucleic acid-binding proteins"/>
    <property type="match status" value="1"/>
</dbReference>
<protein>
    <recommendedName>
        <fullName evidence="8">Aspartate--tRNA ligase</fullName>
        <ecNumber evidence="8">6.1.1.12</ecNumber>
    </recommendedName>
    <alternativeName>
        <fullName evidence="8">Aspartyl-tRNA synthetase</fullName>
        <shortName evidence="8">AspRS</shortName>
    </alternativeName>
</protein>
<evidence type="ECO:0000313" key="11">
    <source>
        <dbReference type="Proteomes" id="UP000031627"/>
    </source>
</evidence>
<comment type="subcellular location">
    <subcellularLocation>
        <location evidence="8">Cytoplasm</location>
    </subcellularLocation>
</comment>
<feature type="binding site" evidence="8">
    <location>
        <position position="475"/>
    </location>
    <ligand>
        <name>ATP</name>
        <dbReference type="ChEBI" id="CHEBI:30616"/>
    </ligand>
</feature>
<evidence type="ECO:0000259" key="9">
    <source>
        <dbReference type="PROSITE" id="PS50862"/>
    </source>
</evidence>
<feature type="binding site" evidence="8">
    <location>
        <begin position="217"/>
        <end position="219"/>
    </location>
    <ligand>
        <name>ATP</name>
        <dbReference type="ChEBI" id="CHEBI:30616"/>
    </ligand>
</feature>
<dbReference type="SUPFAM" id="SSF55681">
    <property type="entry name" value="Class II aaRS and biotin synthetases"/>
    <property type="match status" value="1"/>
</dbReference>
<reference evidence="11" key="1">
    <citation type="submission" date="2013-11" db="EMBL/GenBank/DDBJ databases">
        <title>Symbiont-containing voluminous jelly as an extraordinary maternal gift for overwintering insect nymphs.</title>
        <authorList>
            <person name="Kaiwa N."/>
            <person name="Hosokawa T."/>
            <person name="Nikoh N."/>
            <person name="Meng X.Y."/>
            <person name="Tanahashi M."/>
            <person name="Moriyama M."/>
            <person name="Maeda T."/>
            <person name="Yamaguchi K."/>
            <person name="Shigenobu S."/>
            <person name="Ito M."/>
            <person name="Fukatsu T."/>
        </authorList>
    </citation>
    <scope>NUCLEOTIDE SEQUENCE [LARGE SCALE GENOMIC DNA]</scope>
    <source>
        <strain evidence="11">UwTKB</strain>
    </source>
</reference>
<dbReference type="STRING" id="1410383.TGUWTKB_4870"/>
<comment type="similarity">
    <text evidence="1 8">Belongs to the class-II aminoacyl-tRNA synthetase family. Type 1 subfamily.</text>
</comment>
<feature type="binding site" evidence="8">
    <location>
        <begin position="527"/>
        <end position="530"/>
    </location>
    <ligand>
        <name>ATP</name>
        <dbReference type="ChEBI" id="CHEBI:30616"/>
    </ligand>
</feature>
<comment type="subunit">
    <text evidence="8">Homodimer.</text>
</comment>
<dbReference type="Gene3D" id="3.30.930.10">
    <property type="entry name" value="Bira Bifunctional Protein, Domain 2"/>
    <property type="match status" value="1"/>
</dbReference>
<keyword evidence="11" id="KW-1185">Reference proteome</keyword>
<feature type="binding site" evidence="8">
    <location>
        <position position="226"/>
    </location>
    <ligand>
        <name>ATP</name>
        <dbReference type="ChEBI" id="CHEBI:30616"/>
    </ligand>
</feature>
<dbReference type="GO" id="GO:0005737">
    <property type="term" value="C:cytoplasm"/>
    <property type="evidence" value="ECO:0007669"/>
    <property type="project" value="UniProtKB-SubCell"/>
</dbReference>
<evidence type="ECO:0000256" key="1">
    <source>
        <dbReference type="ARBA" id="ARBA00006303"/>
    </source>
</evidence>
<dbReference type="EMBL" id="AP014521">
    <property type="protein sequence ID" value="BAP58713.1"/>
    <property type="molecule type" value="Genomic_DNA"/>
</dbReference>
<dbReference type="GO" id="GO:0003676">
    <property type="term" value="F:nucleic acid binding"/>
    <property type="evidence" value="ECO:0007669"/>
    <property type="project" value="InterPro"/>
</dbReference>
<dbReference type="SUPFAM" id="SSF55261">
    <property type="entry name" value="GAD domain-like"/>
    <property type="match status" value="1"/>
</dbReference>
<evidence type="ECO:0000256" key="3">
    <source>
        <dbReference type="ARBA" id="ARBA00022598"/>
    </source>
</evidence>